<reference evidence="8 9" key="1">
    <citation type="submission" date="2014-03" db="EMBL/GenBank/DDBJ databases">
        <authorList>
            <person name="Sibley D."/>
            <person name="Venepally P."/>
            <person name="Karamycheva S."/>
            <person name="Hadjithomas M."/>
            <person name="Khan A."/>
            <person name="Brunk B."/>
            <person name="Roos D."/>
            <person name="Caler E."/>
            <person name="Lorenzi H."/>
        </authorList>
    </citation>
    <scope>NUCLEOTIDE SEQUENCE [LARGE SCALE GENOMIC DNA]</scope>
    <source>
        <strain evidence="9">p89</strain>
    </source>
</reference>
<dbReference type="OrthoDB" id="328822at2759"/>
<dbReference type="Pfam" id="PF02453">
    <property type="entry name" value="Reticulon"/>
    <property type="match status" value="1"/>
</dbReference>
<keyword evidence="4 6" id="KW-1133">Transmembrane helix</keyword>
<accession>A0A086KE44</accession>
<protein>
    <recommendedName>
        <fullName evidence="6">Reticulon-like protein</fullName>
    </recommendedName>
</protein>
<evidence type="ECO:0000256" key="4">
    <source>
        <dbReference type="ARBA" id="ARBA00022989"/>
    </source>
</evidence>
<dbReference type="VEuPathDB" id="ToxoDB:TGP89_226430"/>
<evidence type="ECO:0000256" key="1">
    <source>
        <dbReference type="ARBA" id="ARBA00004477"/>
    </source>
</evidence>
<keyword evidence="2 6" id="KW-0812">Transmembrane</keyword>
<sequence>MSKISAGSSSPTREYECAVARLLSWENPTTAGSLFLGINLLYFFVFVLGKSLLSVSCYFLMVPFAAGFLFRVLDLAPSFGEGPVEIVSRSTVSGMVGRCYENVNCVLESVRDVLLWKDAMYTAKCCVLTWAVGYVSSFFSMCFLVFCVVWIAFGFSFVKKMCAAPVCACVSPYIQEAQDFCSRMVAAIPRMDSVTK</sequence>
<evidence type="ECO:0000256" key="6">
    <source>
        <dbReference type="RuleBase" id="RU363132"/>
    </source>
</evidence>
<dbReference type="AlphaFoldDB" id="A0A086KE44"/>
<evidence type="ECO:0000256" key="3">
    <source>
        <dbReference type="ARBA" id="ARBA00022824"/>
    </source>
</evidence>
<keyword evidence="5 6" id="KW-0472">Membrane</keyword>
<organism evidence="8 9">
    <name type="scientific">Toxoplasma gondii p89</name>
    <dbReference type="NCBI Taxonomy" id="943119"/>
    <lineage>
        <taxon>Eukaryota</taxon>
        <taxon>Sar</taxon>
        <taxon>Alveolata</taxon>
        <taxon>Apicomplexa</taxon>
        <taxon>Conoidasida</taxon>
        <taxon>Coccidia</taxon>
        <taxon>Eucoccidiorida</taxon>
        <taxon>Eimeriorina</taxon>
        <taxon>Sarcocystidae</taxon>
        <taxon>Toxoplasma</taxon>
    </lineage>
</organism>
<dbReference type="EMBL" id="AEYI02000999">
    <property type="protein sequence ID" value="KFG42662.1"/>
    <property type="molecule type" value="Genomic_DNA"/>
</dbReference>
<evidence type="ECO:0000256" key="5">
    <source>
        <dbReference type="ARBA" id="ARBA00023136"/>
    </source>
</evidence>
<feature type="transmembrane region" description="Helical" evidence="6">
    <location>
        <begin position="55"/>
        <end position="73"/>
    </location>
</feature>
<feature type="domain" description="Reticulon" evidence="7">
    <location>
        <begin position="19"/>
        <end position="196"/>
    </location>
</feature>
<keyword evidence="3 6" id="KW-0256">Endoplasmic reticulum</keyword>
<dbReference type="Proteomes" id="UP000028828">
    <property type="component" value="Unassembled WGS sequence"/>
</dbReference>
<evidence type="ECO:0000256" key="2">
    <source>
        <dbReference type="ARBA" id="ARBA00022692"/>
    </source>
</evidence>
<dbReference type="PROSITE" id="PS50845">
    <property type="entry name" value="RETICULON"/>
    <property type="match status" value="1"/>
</dbReference>
<evidence type="ECO:0000313" key="9">
    <source>
        <dbReference type="Proteomes" id="UP000028828"/>
    </source>
</evidence>
<dbReference type="GO" id="GO:0005789">
    <property type="term" value="C:endoplasmic reticulum membrane"/>
    <property type="evidence" value="ECO:0007669"/>
    <property type="project" value="UniProtKB-SubCell"/>
</dbReference>
<comment type="subcellular location">
    <subcellularLocation>
        <location evidence="1 6">Endoplasmic reticulum membrane</location>
        <topology evidence="1 6">Multi-pass membrane protein</topology>
    </subcellularLocation>
</comment>
<dbReference type="InterPro" id="IPR003388">
    <property type="entry name" value="Reticulon"/>
</dbReference>
<feature type="transmembrane region" description="Helical" evidence="6">
    <location>
        <begin position="31"/>
        <end position="48"/>
    </location>
</feature>
<comment type="caution">
    <text evidence="8">The sequence shown here is derived from an EMBL/GenBank/DDBJ whole genome shotgun (WGS) entry which is preliminary data.</text>
</comment>
<evidence type="ECO:0000259" key="7">
    <source>
        <dbReference type="PROSITE" id="PS50845"/>
    </source>
</evidence>
<gene>
    <name evidence="8" type="ORF">TGP89_226430</name>
</gene>
<evidence type="ECO:0000313" key="8">
    <source>
        <dbReference type="EMBL" id="KFG42662.1"/>
    </source>
</evidence>
<proteinExistence type="predicted"/>
<name>A0A086KE44_TOXGO</name>
<feature type="transmembrane region" description="Helical" evidence="6">
    <location>
        <begin position="138"/>
        <end position="158"/>
    </location>
</feature>